<proteinExistence type="predicted"/>
<dbReference type="EMBL" id="JBBKZT010000084">
    <property type="protein sequence ID" value="MEJ8852868.1"/>
    <property type="molecule type" value="Genomic_DNA"/>
</dbReference>
<gene>
    <name evidence="2" type="ORF">WKW82_40245</name>
</gene>
<comment type="caution">
    <text evidence="2">The sequence shown here is derived from an EMBL/GenBank/DDBJ whole genome shotgun (WGS) entry which is preliminary data.</text>
</comment>
<dbReference type="RefSeq" id="WP_340348805.1">
    <property type="nucleotide sequence ID" value="NZ_JBBKZT010000084.1"/>
</dbReference>
<dbReference type="Proteomes" id="UP001385892">
    <property type="component" value="Unassembled WGS sequence"/>
</dbReference>
<protein>
    <submittedName>
        <fullName evidence="2">Uncharacterized protein</fullName>
    </submittedName>
</protein>
<reference evidence="2 3" key="1">
    <citation type="submission" date="2024-03" db="EMBL/GenBank/DDBJ databases">
        <title>Novel species of the genus Variovorax.</title>
        <authorList>
            <person name="Liu Q."/>
            <person name="Xin Y.-H."/>
        </authorList>
    </citation>
    <scope>NUCLEOTIDE SEQUENCE [LARGE SCALE GENOMIC DNA]</scope>
    <source>
        <strain evidence="2 3">KACC 18900</strain>
    </source>
</reference>
<evidence type="ECO:0000313" key="2">
    <source>
        <dbReference type="EMBL" id="MEJ8852868.1"/>
    </source>
</evidence>
<organism evidence="2 3">
    <name type="scientific">Variovorax rhizosphaerae</name>
    <dbReference type="NCBI Taxonomy" id="1836200"/>
    <lineage>
        <taxon>Bacteria</taxon>
        <taxon>Pseudomonadati</taxon>
        <taxon>Pseudomonadota</taxon>
        <taxon>Betaproteobacteria</taxon>
        <taxon>Burkholderiales</taxon>
        <taxon>Comamonadaceae</taxon>
        <taxon>Variovorax</taxon>
    </lineage>
</organism>
<feature type="compositionally biased region" description="Basic and acidic residues" evidence="1">
    <location>
        <begin position="113"/>
        <end position="139"/>
    </location>
</feature>
<sequence>MAGAQIKDTSHVQALVDHTRGTRAHRACDHLAQAAPASAELLRRAGLRGHNLGSITAALMRLSQRYGSAALQAAITDALERDVPHPNAVRLALKRAREASGRPPPVALVLPGHDARLDAPERTHDLASYDRPENVDEHE</sequence>
<evidence type="ECO:0000256" key="1">
    <source>
        <dbReference type="SAM" id="MobiDB-lite"/>
    </source>
</evidence>
<keyword evidence="3" id="KW-1185">Reference proteome</keyword>
<name>A0ABU8WZB7_9BURK</name>
<feature type="region of interest" description="Disordered" evidence="1">
    <location>
        <begin position="96"/>
        <end position="139"/>
    </location>
</feature>
<evidence type="ECO:0000313" key="3">
    <source>
        <dbReference type="Proteomes" id="UP001385892"/>
    </source>
</evidence>
<accession>A0ABU8WZB7</accession>